<dbReference type="PANTHER" id="PTHR12526">
    <property type="entry name" value="GLYCOSYLTRANSFERASE"/>
    <property type="match status" value="1"/>
</dbReference>
<dbReference type="Proteomes" id="UP001342631">
    <property type="component" value="Unassembled WGS sequence"/>
</dbReference>
<keyword evidence="4" id="KW-1185">Reference proteome</keyword>
<dbReference type="SUPFAM" id="SSF53756">
    <property type="entry name" value="UDP-Glycosyltransferase/glycogen phosphorylase"/>
    <property type="match status" value="1"/>
</dbReference>
<sequence>MKIVSYRESQTLELQARDMAVPAPGRKRVLFTLVFMGTGGIERSVCNVLAGLDRERFDPSLFFHHGPPPPDTRGRIPADVPISWGVGVEAYRRWELPRMLWRLFHEARKADIIVSGQEGRAALLARMAGALLGKPVLGMVHFDWGAFHREQPRRQLWGLKVLYPGMDRIVACGYDSAKAFAELVNVDRERLEVIPNFVDAERIRAAADAPLPAWAEPVFQKPVVIAVGRLEPQKSFDMLIRAHARMRAAGTDTHLLVLGVGSLEAELKALVAELGVEASVFMPGYADNPHALMRRATAFALSSRFEGLPMVLLEALALGCPIVSTDCPSGPAEALDGGRAGVLVPMGDDAAMAQALSRVVEDAGWRDGLRQRALDRADELSAERALKAWESLLAEV</sequence>
<dbReference type="CDD" id="cd03811">
    <property type="entry name" value="GT4_GT28_WabH-like"/>
    <property type="match status" value="1"/>
</dbReference>
<reference evidence="3 4" key="1">
    <citation type="journal article" date="2024" name="Arch. Microbiol.">
        <title>Corallococcus caeni sp. nov., a novel myxobacterium isolated from activated sludge.</title>
        <authorList>
            <person name="Tomita S."/>
            <person name="Nakai R."/>
            <person name="Kuroda K."/>
            <person name="Kurashita H."/>
            <person name="Hatamoto M."/>
            <person name="Yamaguchi T."/>
            <person name="Narihiro T."/>
        </authorList>
    </citation>
    <scope>NUCLEOTIDE SEQUENCE [LARGE SCALE GENOMIC DNA]</scope>
    <source>
        <strain evidence="3 4">NO1</strain>
    </source>
</reference>
<protein>
    <submittedName>
        <fullName evidence="3">Glycosyltransferase</fullName>
    </submittedName>
</protein>
<dbReference type="InterPro" id="IPR001296">
    <property type="entry name" value="Glyco_trans_1"/>
</dbReference>
<evidence type="ECO:0000259" key="2">
    <source>
        <dbReference type="Pfam" id="PF13439"/>
    </source>
</evidence>
<feature type="domain" description="Glycosyltransferase subfamily 4-like N-terminal" evidence="2">
    <location>
        <begin position="39"/>
        <end position="202"/>
    </location>
</feature>
<evidence type="ECO:0000259" key="1">
    <source>
        <dbReference type="Pfam" id="PF00534"/>
    </source>
</evidence>
<feature type="domain" description="Glycosyl transferase family 1" evidence="1">
    <location>
        <begin position="220"/>
        <end position="372"/>
    </location>
</feature>
<dbReference type="InterPro" id="IPR028098">
    <property type="entry name" value="Glyco_trans_4-like_N"/>
</dbReference>
<dbReference type="PANTHER" id="PTHR12526:SF630">
    <property type="entry name" value="GLYCOSYLTRANSFERASE"/>
    <property type="match status" value="1"/>
</dbReference>
<evidence type="ECO:0000313" key="3">
    <source>
        <dbReference type="EMBL" id="GMU08418.1"/>
    </source>
</evidence>
<dbReference type="Pfam" id="PF00534">
    <property type="entry name" value="Glycos_transf_1"/>
    <property type="match status" value="1"/>
</dbReference>
<dbReference type="EMBL" id="BTTX01000004">
    <property type="protein sequence ID" value="GMU08418.1"/>
    <property type="molecule type" value="Genomic_DNA"/>
</dbReference>
<accession>A0ABQ6QWM7</accession>
<evidence type="ECO:0000313" key="4">
    <source>
        <dbReference type="Proteomes" id="UP001342631"/>
    </source>
</evidence>
<comment type="caution">
    <text evidence="3">The sequence shown here is derived from an EMBL/GenBank/DDBJ whole genome shotgun (WGS) entry which is preliminary data.</text>
</comment>
<dbReference type="Gene3D" id="3.40.50.2000">
    <property type="entry name" value="Glycogen Phosphorylase B"/>
    <property type="match status" value="2"/>
</dbReference>
<name>A0ABQ6QWM7_9BACT</name>
<gene>
    <name evidence="3" type="ORF">ASNO1_46710</name>
</gene>
<dbReference type="Pfam" id="PF13439">
    <property type="entry name" value="Glyco_transf_4"/>
    <property type="match status" value="1"/>
</dbReference>
<proteinExistence type="predicted"/>
<organism evidence="3 4">
    <name type="scientific">Corallococcus caeni</name>
    <dbReference type="NCBI Taxonomy" id="3082388"/>
    <lineage>
        <taxon>Bacteria</taxon>
        <taxon>Pseudomonadati</taxon>
        <taxon>Myxococcota</taxon>
        <taxon>Myxococcia</taxon>
        <taxon>Myxococcales</taxon>
        <taxon>Cystobacterineae</taxon>
        <taxon>Myxococcaceae</taxon>
        <taxon>Corallococcus</taxon>
    </lineage>
</organism>